<proteinExistence type="predicted"/>
<name>A0AAW4L4B1_9BACT</name>
<dbReference type="RefSeq" id="WP_214172493.1">
    <property type="nucleotide sequence ID" value="NZ_JAHCVJ010000006.1"/>
</dbReference>
<keyword evidence="2" id="KW-1185">Reference proteome</keyword>
<comment type="caution">
    <text evidence="1">The sequence shown here is derived from an EMBL/GenBank/DDBJ whole genome shotgun (WGS) entry which is preliminary data.</text>
</comment>
<reference evidence="1 2" key="1">
    <citation type="submission" date="2021-05" db="EMBL/GenBank/DDBJ databases">
        <title>The draft genome of Geobacter pelophilus DSM 12255.</title>
        <authorList>
            <person name="Xu Z."/>
            <person name="Masuda Y."/>
            <person name="Itoh H."/>
            <person name="Senoo K."/>
        </authorList>
    </citation>
    <scope>NUCLEOTIDE SEQUENCE [LARGE SCALE GENOMIC DNA]</scope>
    <source>
        <strain evidence="1 2">DSM 12255</strain>
    </source>
</reference>
<gene>
    <name evidence="1" type="ORF">KI809_15570</name>
</gene>
<evidence type="ECO:0000313" key="2">
    <source>
        <dbReference type="Proteomes" id="UP000811899"/>
    </source>
</evidence>
<dbReference type="EMBL" id="JAHCVJ010000006">
    <property type="protein sequence ID" value="MBT0665728.1"/>
    <property type="molecule type" value="Genomic_DNA"/>
</dbReference>
<dbReference type="AlphaFoldDB" id="A0AAW4L4B1"/>
<dbReference type="Proteomes" id="UP000811899">
    <property type="component" value="Unassembled WGS sequence"/>
</dbReference>
<accession>A0AAW4L4B1</accession>
<evidence type="ECO:0000313" key="1">
    <source>
        <dbReference type="EMBL" id="MBT0665728.1"/>
    </source>
</evidence>
<sequence>MTDKQGAKYWPQIYVAMKRGAVLVKHNELIYYTRCLEANDPYNCLGISAEIVDFQVAHGALVRINNETVGLKAAYQEQVEVQQSLF</sequence>
<protein>
    <submittedName>
        <fullName evidence="1">Uncharacterized protein</fullName>
    </submittedName>
</protein>
<organism evidence="1 2">
    <name type="scientific">Geoanaerobacter pelophilus</name>
    <dbReference type="NCBI Taxonomy" id="60036"/>
    <lineage>
        <taxon>Bacteria</taxon>
        <taxon>Pseudomonadati</taxon>
        <taxon>Thermodesulfobacteriota</taxon>
        <taxon>Desulfuromonadia</taxon>
        <taxon>Geobacterales</taxon>
        <taxon>Geobacteraceae</taxon>
        <taxon>Geoanaerobacter</taxon>
    </lineage>
</organism>